<evidence type="ECO:0000256" key="1">
    <source>
        <dbReference type="SAM" id="MobiDB-lite"/>
    </source>
</evidence>
<keyword evidence="2" id="KW-0472">Membrane</keyword>
<feature type="transmembrane region" description="Helical" evidence="2">
    <location>
        <begin position="118"/>
        <end position="139"/>
    </location>
</feature>
<feature type="region of interest" description="Disordered" evidence="1">
    <location>
        <begin position="629"/>
        <end position="688"/>
    </location>
</feature>
<name>A0A7S0AGZ9_9DINO</name>
<reference evidence="3" key="1">
    <citation type="submission" date="2021-01" db="EMBL/GenBank/DDBJ databases">
        <authorList>
            <person name="Corre E."/>
            <person name="Pelletier E."/>
            <person name="Niang G."/>
            <person name="Scheremetjew M."/>
            <person name="Finn R."/>
            <person name="Kale V."/>
            <person name="Holt S."/>
            <person name="Cochrane G."/>
            <person name="Meng A."/>
            <person name="Brown T."/>
            <person name="Cohen L."/>
        </authorList>
    </citation>
    <scope>NUCLEOTIDE SEQUENCE</scope>
    <source>
        <strain evidence="3">Pbaha01</strain>
    </source>
</reference>
<sequence length="719" mass="75631">MQGLGAANIEAVEAQLMEAGMPWWHAKAPLRQLRQCANLTSRSGPRLRRLQRLPGSPETGGLARRTARWTTSGQAQHPETPARQPPSTHGTGARGWASQETLLPHLERLTRLYRNVQISYRVMGISSAVAVMGVGYLVINWGMVRTGVSRESAEVISETIRDERIQFSAQEFSKELLNQLLHDDEIAKTVAKWVYQLLASLQDDIGALFVRILQQERVVEAVMRLADRLVAYLCSSQSIQEKVGGLLVDAICLEASRDGAAKWAYELVMREDVTCGFRDLVVAALQMDAVVHEAKALARHVLQDPDLVSEAKRAIDETLRDAELRATAKESLWNIVLPWSSNRLPDKKRALKLLDELAIMDSLTQEERQVLRSLQSRIKAGVAPATGSNGAVAGGEPSIPSAASIVAVPEPPSPPAFAAASPATRTGAPEAGTLHTAVDSRNSAGRLAGDGTLLHAATEPPKPQVVEEAADAAKPPVSESARPEAAPPVPIVDQPVTIAAPPGSECATARGLQPTAVLGAASGKGRQTDVAPLHIAAPAPPAAAPCLEPPGAPPEVPAEVAPMVHVDETPPVAPAEVPAKAPSERLAIAPVEVRAKPVDSTEPAETPIEAPSRVPATAPVEGTAVVAAPASPAAPGTPPTPSEPAVLVGPATVPGGARAPWTTEALAVRPAAPEQPQLAPAGAEGEPLKPDLLAAQAAPPMTRWPQVASECDTEEPWPP</sequence>
<feature type="region of interest" description="Disordered" evidence="1">
    <location>
        <begin position="596"/>
        <end position="615"/>
    </location>
</feature>
<organism evidence="3">
    <name type="scientific">Pyrodinium bahamense</name>
    <dbReference type="NCBI Taxonomy" id="73915"/>
    <lineage>
        <taxon>Eukaryota</taxon>
        <taxon>Sar</taxon>
        <taxon>Alveolata</taxon>
        <taxon>Dinophyceae</taxon>
        <taxon>Gonyaulacales</taxon>
        <taxon>Pyrocystaceae</taxon>
        <taxon>Pyrodinium</taxon>
    </lineage>
</organism>
<keyword evidence="2" id="KW-1133">Transmembrane helix</keyword>
<protein>
    <submittedName>
        <fullName evidence="3">Uncharacterized protein</fullName>
    </submittedName>
</protein>
<dbReference type="PANTHER" id="PTHR37935">
    <property type="entry name" value="CHROMOSOME UNDETERMINED SCAFFOLD_14, WHOLE GENOME SHOTGUN SEQUENCE"/>
    <property type="match status" value="1"/>
</dbReference>
<accession>A0A7S0AGZ9</accession>
<feature type="compositionally biased region" description="Polar residues" evidence="1">
    <location>
        <begin position="68"/>
        <end position="77"/>
    </location>
</feature>
<feature type="compositionally biased region" description="Low complexity" evidence="1">
    <location>
        <begin position="670"/>
        <end position="684"/>
    </location>
</feature>
<proteinExistence type="predicted"/>
<gene>
    <name evidence="3" type="ORF">PBAH0796_LOCUS15781</name>
</gene>
<dbReference type="PANTHER" id="PTHR37935:SF1">
    <property type="entry name" value="CHROMOSOME UNDETERMINED SCAFFOLD_14, WHOLE GENOME SHOTGUN SEQUENCE"/>
    <property type="match status" value="1"/>
</dbReference>
<dbReference type="EMBL" id="HBEG01025995">
    <property type="protein sequence ID" value="CAD8362258.1"/>
    <property type="molecule type" value="Transcribed_RNA"/>
</dbReference>
<evidence type="ECO:0000313" key="3">
    <source>
        <dbReference type="EMBL" id="CAD8362258.1"/>
    </source>
</evidence>
<evidence type="ECO:0000256" key="2">
    <source>
        <dbReference type="SAM" id="Phobius"/>
    </source>
</evidence>
<dbReference type="AlphaFoldDB" id="A0A7S0AGZ9"/>
<feature type="region of interest" description="Disordered" evidence="1">
    <location>
        <begin position="44"/>
        <end position="95"/>
    </location>
</feature>
<keyword evidence="2" id="KW-0812">Transmembrane</keyword>